<proteinExistence type="predicted"/>
<name>A0ABU0AS75_9BACI</name>
<dbReference type="Proteomes" id="UP001238088">
    <property type="component" value="Unassembled WGS sequence"/>
</dbReference>
<evidence type="ECO:0000313" key="2">
    <source>
        <dbReference type="Proteomes" id="UP001238088"/>
    </source>
</evidence>
<gene>
    <name evidence="1" type="ORF">J2S17_005220</name>
</gene>
<organism evidence="1 2">
    <name type="scientific">Cytobacillus purgationiresistens</name>
    <dbReference type="NCBI Taxonomy" id="863449"/>
    <lineage>
        <taxon>Bacteria</taxon>
        <taxon>Bacillati</taxon>
        <taxon>Bacillota</taxon>
        <taxon>Bacilli</taxon>
        <taxon>Bacillales</taxon>
        <taxon>Bacillaceae</taxon>
        <taxon>Cytobacillus</taxon>
    </lineage>
</organism>
<keyword evidence="2" id="KW-1185">Reference proteome</keyword>
<reference evidence="1 2" key="1">
    <citation type="submission" date="2023-07" db="EMBL/GenBank/DDBJ databases">
        <title>Genomic Encyclopedia of Type Strains, Phase IV (KMG-IV): sequencing the most valuable type-strain genomes for metagenomic binning, comparative biology and taxonomic classification.</title>
        <authorList>
            <person name="Goeker M."/>
        </authorList>
    </citation>
    <scope>NUCLEOTIDE SEQUENCE [LARGE SCALE GENOMIC DNA]</scope>
    <source>
        <strain evidence="1 2">DSM 23494</strain>
    </source>
</reference>
<sequence length="99" mass="11761">MYSNYRQHQNPNYYHQQEINQNYYVNNQQDNSLKQQTLHTISPAIKHGLREAQQLGFQHALTEAVAIGYLMGKGYNYETAWQFVESWWRPQGTPLPPQY</sequence>
<dbReference type="RefSeq" id="WP_307479225.1">
    <property type="nucleotide sequence ID" value="NZ_JAUSUB010000036.1"/>
</dbReference>
<evidence type="ECO:0000313" key="1">
    <source>
        <dbReference type="EMBL" id="MDQ0273288.1"/>
    </source>
</evidence>
<dbReference type="EMBL" id="JAUSUB010000036">
    <property type="protein sequence ID" value="MDQ0273288.1"/>
    <property type="molecule type" value="Genomic_DNA"/>
</dbReference>
<comment type="caution">
    <text evidence="1">The sequence shown here is derived from an EMBL/GenBank/DDBJ whole genome shotgun (WGS) entry which is preliminary data.</text>
</comment>
<accession>A0ABU0AS75</accession>
<protein>
    <submittedName>
        <fullName evidence="1">Uncharacterized protein</fullName>
    </submittedName>
</protein>